<gene>
    <name evidence="5" type="ORF">DGAL_LOCUS9875</name>
</gene>
<dbReference type="AlphaFoldDB" id="A0A8J2W617"/>
<dbReference type="SUPFAM" id="SSF53756">
    <property type="entry name" value="UDP-Glycosyltransferase/glycogen phosphorylase"/>
    <property type="match status" value="1"/>
</dbReference>
<keyword evidence="4" id="KW-0472">Membrane</keyword>
<dbReference type="EMBL" id="CAKKLH010000231">
    <property type="protein sequence ID" value="CAH0106718.1"/>
    <property type="molecule type" value="Genomic_DNA"/>
</dbReference>
<organism evidence="5 6">
    <name type="scientific">Daphnia galeata</name>
    <dbReference type="NCBI Taxonomy" id="27404"/>
    <lineage>
        <taxon>Eukaryota</taxon>
        <taxon>Metazoa</taxon>
        <taxon>Ecdysozoa</taxon>
        <taxon>Arthropoda</taxon>
        <taxon>Crustacea</taxon>
        <taxon>Branchiopoda</taxon>
        <taxon>Diplostraca</taxon>
        <taxon>Cladocera</taxon>
        <taxon>Anomopoda</taxon>
        <taxon>Daphniidae</taxon>
        <taxon>Daphnia</taxon>
    </lineage>
</organism>
<keyword evidence="4" id="KW-0812">Transmembrane</keyword>
<evidence type="ECO:0000256" key="3">
    <source>
        <dbReference type="ARBA" id="ARBA00022679"/>
    </source>
</evidence>
<keyword evidence="2" id="KW-0328">Glycosyltransferase</keyword>
<sequence>MEMIPMLFQKDLSSVSGYRILVLSPITSPSHTNFFKPVVRELAERGHQVTYWNGLKTSNDVRNNKTNLEILYSHEMERFNSDHNMRFDDQNAMLTLLTFPRRAELYCKILVQDPIYHQLRNSTKRYDLIIMESFFNECALPLVRKFDVPFVYMMGLAPSPWLLDALGSSIAFDHVPHSGSNYRNEMNLWQRTYNTFSWMVILYFYRFFVMPAFERHSFEVLKLENQSFVMETEREYLSLAIVNTHFSINYQYPTSPAVIQAGGLQCVPPKSLPRDLESFVDGSGDAGFIIVSFGSILRGIDMPVNVRSLFLSTFAKLPQRVLWKWEEPPGEDEMIPPNVKLLPWMPQQDLLGHPKIRLFITHGGLFSIQEAVYHGVPFIALPVFSDQPINAQKADDDGYAIRLDWDNLTDEILFNAIQRILSDPRYIERIEQVSAVMRDQIDSPLERAVYWIEYVIRHRGAPHLRAASRKLSLFQRYLFDVTLVVVIVGFLAIYAVLLLLRRFSGKVEKPKKMWRNRQRRL</sequence>
<name>A0A8J2W617_9CRUS</name>
<evidence type="ECO:0000313" key="5">
    <source>
        <dbReference type="EMBL" id="CAH0106718.1"/>
    </source>
</evidence>
<reference evidence="5" key="1">
    <citation type="submission" date="2021-11" db="EMBL/GenBank/DDBJ databases">
        <authorList>
            <person name="Schell T."/>
        </authorList>
    </citation>
    <scope>NUCLEOTIDE SEQUENCE</scope>
    <source>
        <strain evidence="5">M5</strain>
    </source>
</reference>
<dbReference type="Proteomes" id="UP000789390">
    <property type="component" value="Unassembled WGS sequence"/>
</dbReference>
<dbReference type="PANTHER" id="PTHR48043:SF159">
    <property type="entry name" value="EG:EG0003.4 PROTEIN-RELATED"/>
    <property type="match status" value="1"/>
</dbReference>
<keyword evidence="4" id="KW-1133">Transmembrane helix</keyword>
<dbReference type="GO" id="GO:0008194">
    <property type="term" value="F:UDP-glycosyltransferase activity"/>
    <property type="evidence" value="ECO:0007669"/>
    <property type="project" value="InterPro"/>
</dbReference>
<evidence type="ECO:0000256" key="1">
    <source>
        <dbReference type="ARBA" id="ARBA00009995"/>
    </source>
</evidence>
<proteinExistence type="inferred from homology"/>
<keyword evidence="3" id="KW-0808">Transferase</keyword>
<evidence type="ECO:0008006" key="7">
    <source>
        <dbReference type="Google" id="ProtNLM"/>
    </source>
</evidence>
<dbReference type="FunFam" id="3.40.50.2000:FF:000021">
    <property type="entry name" value="UDP-glucuronosyltransferase"/>
    <property type="match status" value="1"/>
</dbReference>
<dbReference type="PANTHER" id="PTHR48043">
    <property type="entry name" value="EG:EG0003.4 PROTEIN-RELATED"/>
    <property type="match status" value="1"/>
</dbReference>
<comment type="similarity">
    <text evidence="1">Belongs to the UDP-glycosyltransferase family.</text>
</comment>
<comment type="caution">
    <text evidence="5">The sequence shown here is derived from an EMBL/GenBank/DDBJ whole genome shotgun (WGS) entry which is preliminary data.</text>
</comment>
<feature type="transmembrane region" description="Helical" evidence="4">
    <location>
        <begin position="477"/>
        <end position="500"/>
    </location>
</feature>
<dbReference type="OrthoDB" id="5835829at2759"/>
<dbReference type="InterPro" id="IPR050271">
    <property type="entry name" value="UDP-glycosyltransferase"/>
</dbReference>
<keyword evidence="6" id="KW-1185">Reference proteome</keyword>
<evidence type="ECO:0000256" key="2">
    <source>
        <dbReference type="ARBA" id="ARBA00022676"/>
    </source>
</evidence>
<dbReference type="Gene3D" id="3.40.50.2000">
    <property type="entry name" value="Glycogen Phosphorylase B"/>
    <property type="match status" value="2"/>
</dbReference>
<protein>
    <recommendedName>
        <fullName evidence="7">UDP-glucuronosyltransferase</fullName>
    </recommendedName>
</protein>
<evidence type="ECO:0000256" key="4">
    <source>
        <dbReference type="SAM" id="Phobius"/>
    </source>
</evidence>
<accession>A0A8J2W617</accession>
<evidence type="ECO:0000313" key="6">
    <source>
        <dbReference type="Proteomes" id="UP000789390"/>
    </source>
</evidence>
<dbReference type="CDD" id="cd03784">
    <property type="entry name" value="GT1_Gtf-like"/>
    <property type="match status" value="1"/>
</dbReference>
<dbReference type="Pfam" id="PF00201">
    <property type="entry name" value="UDPGT"/>
    <property type="match status" value="1"/>
</dbReference>
<dbReference type="InterPro" id="IPR002213">
    <property type="entry name" value="UDP_glucos_trans"/>
</dbReference>